<feature type="transmembrane region" description="Helical" evidence="6">
    <location>
        <begin position="155"/>
        <end position="178"/>
    </location>
</feature>
<keyword evidence="9" id="KW-1185">Reference proteome</keyword>
<evidence type="ECO:0000313" key="9">
    <source>
        <dbReference type="Proteomes" id="UP001279734"/>
    </source>
</evidence>
<evidence type="ECO:0000256" key="5">
    <source>
        <dbReference type="PROSITE-ProRule" id="PRU00205"/>
    </source>
</evidence>
<feature type="transmembrane region" description="Helical" evidence="6">
    <location>
        <begin position="6"/>
        <end position="27"/>
    </location>
</feature>
<reference evidence="8" key="1">
    <citation type="submission" date="2023-05" db="EMBL/GenBank/DDBJ databases">
        <title>Nepenthes gracilis genome sequencing.</title>
        <authorList>
            <person name="Fukushima K."/>
        </authorList>
    </citation>
    <scope>NUCLEOTIDE SEQUENCE</scope>
    <source>
        <strain evidence="8">SING2019-196</strain>
    </source>
</reference>
<dbReference type="GO" id="GO:0016020">
    <property type="term" value="C:membrane"/>
    <property type="evidence" value="ECO:0007669"/>
    <property type="project" value="UniProtKB-SubCell"/>
</dbReference>
<proteinExistence type="predicted"/>
<gene>
    <name evidence="8" type="ORF">Nepgr_025236</name>
</gene>
<evidence type="ECO:0000256" key="1">
    <source>
        <dbReference type="ARBA" id="ARBA00004141"/>
    </source>
</evidence>
<dbReference type="PROSITE" id="PS50922">
    <property type="entry name" value="TLC"/>
    <property type="match status" value="1"/>
</dbReference>
<dbReference type="Proteomes" id="UP001279734">
    <property type="component" value="Unassembled WGS sequence"/>
</dbReference>
<dbReference type="EMBL" id="BSYO01000026">
    <property type="protein sequence ID" value="GMH23393.1"/>
    <property type="molecule type" value="Genomic_DNA"/>
</dbReference>
<evidence type="ECO:0000256" key="3">
    <source>
        <dbReference type="ARBA" id="ARBA00022989"/>
    </source>
</evidence>
<sequence length="228" mass="25304">MEDYVVKIIIVGVISWATLFLLVRRLLPKRSFEFCSRIVSTIHACSAVILASLSVEDWRCPVCPLASSSSPMQMKTIAVSVSYLIYDIICSQFDDRSGVDNSIHHLVSILGLGAGLAYQKCGSEMVASLWLTELSSPFLHLRELLKELGYKGTDLNLAADIMFAIIFSVARMGLAPFLTYVTVSAPTNPLLVKAMALALQLVSAYWFFKIARMVKYKLTKRTVTKKLV</sequence>
<dbReference type="InterPro" id="IPR042512">
    <property type="entry name" value="TLCD5"/>
</dbReference>
<evidence type="ECO:0000313" key="8">
    <source>
        <dbReference type="EMBL" id="GMH23393.1"/>
    </source>
</evidence>
<dbReference type="PANTHER" id="PTHR31898">
    <property type="entry name" value="TRANSMEMBRANE PROTEIN 136"/>
    <property type="match status" value="1"/>
</dbReference>
<dbReference type="AlphaFoldDB" id="A0AAD3T5R2"/>
<comment type="caution">
    <text evidence="8">The sequence shown here is derived from an EMBL/GenBank/DDBJ whole genome shotgun (WGS) entry which is preliminary data.</text>
</comment>
<evidence type="ECO:0000259" key="7">
    <source>
        <dbReference type="PROSITE" id="PS50922"/>
    </source>
</evidence>
<name>A0AAD3T5R2_NEPGR</name>
<feature type="transmembrane region" description="Helical" evidence="6">
    <location>
        <begin position="190"/>
        <end position="208"/>
    </location>
</feature>
<feature type="domain" description="TLC" evidence="7">
    <location>
        <begin position="29"/>
        <end position="219"/>
    </location>
</feature>
<evidence type="ECO:0000256" key="2">
    <source>
        <dbReference type="ARBA" id="ARBA00022692"/>
    </source>
</evidence>
<keyword evidence="4 5" id="KW-0472">Membrane</keyword>
<accession>A0AAD3T5R2</accession>
<dbReference type="PANTHER" id="PTHR31898:SF1">
    <property type="entry name" value="TLC DOMAIN-CONTAINING PROTEIN 5"/>
    <property type="match status" value="1"/>
</dbReference>
<evidence type="ECO:0000256" key="6">
    <source>
        <dbReference type="SAM" id="Phobius"/>
    </source>
</evidence>
<keyword evidence="3 6" id="KW-1133">Transmembrane helix</keyword>
<dbReference type="InterPro" id="IPR006634">
    <property type="entry name" value="TLC-dom"/>
</dbReference>
<organism evidence="8 9">
    <name type="scientific">Nepenthes gracilis</name>
    <name type="common">Slender pitcher plant</name>
    <dbReference type="NCBI Taxonomy" id="150966"/>
    <lineage>
        <taxon>Eukaryota</taxon>
        <taxon>Viridiplantae</taxon>
        <taxon>Streptophyta</taxon>
        <taxon>Embryophyta</taxon>
        <taxon>Tracheophyta</taxon>
        <taxon>Spermatophyta</taxon>
        <taxon>Magnoliopsida</taxon>
        <taxon>eudicotyledons</taxon>
        <taxon>Gunneridae</taxon>
        <taxon>Pentapetalae</taxon>
        <taxon>Caryophyllales</taxon>
        <taxon>Nepenthaceae</taxon>
        <taxon>Nepenthes</taxon>
    </lineage>
</organism>
<evidence type="ECO:0000256" key="4">
    <source>
        <dbReference type="ARBA" id="ARBA00023136"/>
    </source>
</evidence>
<comment type="subcellular location">
    <subcellularLocation>
        <location evidence="1">Membrane</location>
        <topology evidence="1">Multi-pass membrane protein</topology>
    </subcellularLocation>
</comment>
<dbReference type="SMART" id="SM00724">
    <property type="entry name" value="TLC"/>
    <property type="match status" value="1"/>
</dbReference>
<dbReference type="Pfam" id="PF03798">
    <property type="entry name" value="TRAM_LAG1_CLN8"/>
    <property type="match status" value="1"/>
</dbReference>
<protein>
    <recommendedName>
        <fullName evidence="7">TLC domain-containing protein</fullName>
    </recommendedName>
</protein>
<keyword evidence="2 5" id="KW-0812">Transmembrane</keyword>